<keyword evidence="2" id="KW-1185">Reference proteome</keyword>
<name>A0ABQ0EK91_APOSI</name>
<protein>
    <submittedName>
        <fullName evidence="1">Uncharacterized protein</fullName>
    </submittedName>
</protein>
<comment type="caution">
    <text evidence="1">The sequence shown here is derived from an EMBL/GenBank/DDBJ whole genome shotgun (WGS) entry which is preliminary data.</text>
</comment>
<evidence type="ECO:0000313" key="2">
    <source>
        <dbReference type="Proteomes" id="UP001623349"/>
    </source>
</evidence>
<dbReference type="EMBL" id="BAAFST010000003">
    <property type="protein sequence ID" value="GAB1287469.1"/>
    <property type="molecule type" value="Genomic_DNA"/>
</dbReference>
<evidence type="ECO:0000313" key="1">
    <source>
        <dbReference type="EMBL" id="GAB1287469.1"/>
    </source>
</evidence>
<proteinExistence type="predicted"/>
<organism evidence="1 2">
    <name type="scientific">Apodemus speciosus</name>
    <name type="common">Large Japanese field mouse</name>
    <dbReference type="NCBI Taxonomy" id="105296"/>
    <lineage>
        <taxon>Eukaryota</taxon>
        <taxon>Metazoa</taxon>
        <taxon>Chordata</taxon>
        <taxon>Craniata</taxon>
        <taxon>Vertebrata</taxon>
        <taxon>Euteleostomi</taxon>
        <taxon>Mammalia</taxon>
        <taxon>Eutheria</taxon>
        <taxon>Euarchontoglires</taxon>
        <taxon>Glires</taxon>
        <taxon>Rodentia</taxon>
        <taxon>Myomorpha</taxon>
        <taxon>Muroidea</taxon>
        <taxon>Muridae</taxon>
        <taxon>Murinae</taxon>
        <taxon>Apodemus</taxon>
    </lineage>
</organism>
<accession>A0ABQ0EK91</accession>
<reference evidence="1 2" key="1">
    <citation type="submission" date="2024-08" db="EMBL/GenBank/DDBJ databases">
        <title>The draft genome of Apodemus speciosus.</title>
        <authorList>
            <person name="Nabeshima K."/>
            <person name="Suzuki S."/>
            <person name="Onuma M."/>
        </authorList>
    </citation>
    <scope>NUCLEOTIDE SEQUENCE [LARGE SCALE GENOMIC DNA]</scope>
    <source>
        <strain evidence="1">IB14-021</strain>
    </source>
</reference>
<sequence length="35" mass="4200">MFIARVIGVVRGLWLWLHYQYWILTTAHSGGRLER</sequence>
<dbReference type="Proteomes" id="UP001623349">
    <property type="component" value="Unassembled WGS sequence"/>
</dbReference>
<gene>
    <name evidence="1" type="ORF">APTSU1_000269900</name>
</gene>